<keyword evidence="1" id="KW-0812">Transmembrane</keyword>
<dbReference type="EMBL" id="JAGIOL010000001">
    <property type="protein sequence ID" value="MBP2436745.1"/>
    <property type="molecule type" value="Genomic_DNA"/>
</dbReference>
<dbReference type="Proteomes" id="UP001519362">
    <property type="component" value="Unassembled WGS sequence"/>
</dbReference>
<dbReference type="RefSeq" id="WP_165135624.1">
    <property type="nucleotide sequence ID" value="NZ_CP049253.1"/>
</dbReference>
<evidence type="ECO:0000313" key="2">
    <source>
        <dbReference type="EMBL" id="MBP2436745.1"/>
    </source>
</evidence>
<protein>
    <submittedName>
        <fullName evidence="2">Uncharacterized protein</fullName>
    </submittedName>
</protein>
<name>A0ABS4ZHJ5_9MICO</name>
<accession>A0ABS4ZHJ5</accession>
<organism evidence="2 3">
    <name type="scientific">Microbacterium amylolyticum</name>
    <dbReference type="NCBI Taxonomy" id="936337"/>
    <lineage>
        <taxon>Bacteria</taxon>
        <taxon>Bacillati</taxon>
        <taxon>Actinomycetota</taxon>
        <taxon>Actinomycetes</taxon>
        <taxon>Micrococcales</taxon>
        <taxon>Microbacteriaceae</taxon>
        <taxon>Microbacterium</taxon>
    </lineage>
</organism>
<sequence>MGEAWLIVAALMCASGIAVVIMRLGRMKNGGGDDDDAFGPRRPPEK</sequence>
<keyword evidence="1" id="KW-0472">Membrane</keyword>
<comment type="caution">
    <text evidence="2">The sequence shown here is derived from an EMBL/GenBank/DDBJ whole genome shotgun (WGS) entry which is preliminary data.</text>
</comment>
<keyword evidence="1" id="KW-1133">Transmembrane helix</keyword>
<evidence type="ECO:0000256" key="1">
    <source>
        <dbReference type="SAM" id="Phobius"/>
    </source>
</evidence>
<proteinExistence type="predicted"/>
<feature type="transmembrane region" description="Helical" evidence="1">
    <location>
        <begin position="6"/>
        <end position="24"/>
    </location>
</feature>
<keyword evidence="3" id="KW-1185">Reference proteome</keyword>
<evidence type="ECO:0000313" key="3">
    <source>
        <dbReference type="Proteomes" id="UP001519362"/>
    </source>
</evidence>
<reference evidence="2 3" key="1">
    <citation type="submission" date="2021-03" db="EMBL/GenBank/DDBJ databases">
        <title>Sequencing the genomes of 1000 actinobacteria strains.</title>
        <authorList>
            <person name="Klenk H.-P."/>
        </authorList>
    </citation>
    <scope>NUCLEOTIDE SEQUENCE [LARGE SCALE GENOMIC DNA]</scope>
    <source>
        <strain evidence="2 3">DSM 24221</strain>
    </source>
</reference>
<gene>
    <name evidence="2" type="ORF">JOF34_001331</name>
</gene>